<sequence length="332" mass="35794">MFLCAVRVDLSVFHVSILNYRVPPAFAICASHTRMLDTSVPFLTAMSLLSCSDDLAAVLTNAIVGHGLLTGAALTPLSPALSLQRFFVALLCRSVTVASLILCGESHITDLDSRSLLRPFKRKKETCLTESKNMVPKCSKDEWGLFEDIDIYESMDCDDSIHVSGDKDGSSKILTLGNLIASSKATSAKQMSRSRSDQVCFQIKQLTVSSSAEVIKNVRPKMVMQENLIGCVQGACFASFGPQDVCIVITTWGMELFQASSTTGNSTTIFKRLKSINGDIAFQSQPTCGLIVTSTDNVSSGNREGTIVLHDKFFGALSDGLSSGKPAQLLLK</sequence>
<evidence type="ECO:0000313" key="1">
    <source>
        <dbReference type="EMBL" id="KAH9304594.1"/>
    </source>
</evidence>
<protein>
    <submittedName>
        <fullName evidence="1">Uncharacterized protein</fullName>
    </submittedName>
</protein>
<evidence type="ECO:0000313" key="2">
    <source>
        <dbReference type="Proteomes" id="UP000824469"/>
    </source>
</evidence>
<dbReference type="EMBL" id="JAHRHJ020000008">
    <property type="protein sequence ID" value="KAH9304594.1"/>
    <property type="molecule type" value="Genomic_DNA"/>
</dbReference>
<dbReference type="AlphaFoldDB" id="A0AA38CXY6"/>
<proteinExistence type="predicted"/>
<comment type="caution">
    <text evidence="1">The sequence shown here is derived from an EMBL/GenBank/DDBJ whole genome shotgun (WGS) entry which is preliminary data.</text>
</comment>
<dbReference type="Proteomes" id="UP000824469">
    <property type="component" value="Unassembled WGS sequence"/>
</dbReference>
<gene>
    <name evidence="1" type="ORF">KI387_008998</name>
</gene>
<accession>A0AA38CXY6</accession>
<organism evidence="1 2">
    <name type="scientific">Taxus chinensis</name>
    <name type="common">Chinese yew</name>
    <name type="synonym">Taxus wallichiana var. chinensis</name>
    <dbReference type="NCBI Taxonomy" id="29808"/>
    <lineage>
        <taxon>Eukaryota</taxon>
        <taxon>Viridiplantae</taxon>
        <taxon>Streptophyta</taxon>
        <taxon>Embryophyta</taxon>
        <taxon>Tracheophyta</taxon>
        <taxon>Spermatophyta</taxon>
        <taxon>Pinopsida</taxon>
        <taxon>Pinidae</taxon>
        <taxon>Conifers II</taxon>
        <taxon>Cupressales</taxon>
        <taxon>Taxaceae</taxon>
        <taxon>Taxus</taxon>
    </lineage>
</organism>
<reference evidence="1 2" key="1">
    <citation type="journal article" date="2021" name="Nat. Plants">
        <title>The Taxus genome provides insights into paclitaxel biosynthesis.</title>
        <authorList>
            <person name="Xiong X."/>
            <person name="Gou J."/>
            <person name="Liao Q."/>
            <person name="Li Y."/>
            <person name="Zhou Q."/>
            <person name="Bi G."/>
            <person name="Li C."/>
            <person name="Du R."/>
            <person name="Wang X."/>
            <person name="Sun T."/>
            <person name="Guo L."/>
            <person name="Liang H."/>
            <person name="Lu P."/>
            <person name="Wu Y."/>
            <person name="Zhang Z."/>
            <person name="Ro D.K."/>
            <person name="Shang Y."/>
            <person name="Huang S."/>
            <person name="Yan J."/>
        </authorList>
    </citation>
    <scope>NUCLEOTIDE SEQUENCE [LARGE SCALE GENOMIC DNA]</scope>
    <source>
        <strain evidence="1">Ta-2019</strain>
    </source>
</reference>
<name>A0AA38CXY6_TAXCH</name>
<keyword evidence="2" id="KW-1185">Reference proteome</keyword>
<feature type="non-terminal residue" evidence="1">
    <location>
        <position position="1"/>
    </location>
</feature>